<dbReference type="EMBL" id="JNVM01000067">
    <property type="protein sequence ID" value="KEQ21668.1"/>
    <property type="molecule type" value="Genomic_DNA"/>
</dbReference>
<reference evidence="1 2" key="1">
    <citation type="submission" date="2014-06" db="EMBL/GenBank/DDBJ databases">
        <title>Draft genome sequence of Paenibacillus sp. MSt1.</title>
        <authorList>
            <person name="Aw Y.K."/>
            <person name="Ong K.S."/>
            <person name="Gan H.M."/>
            <person name="Lee S.M."/>
        </authorList>
    </citation>
    <scope>NUCLEOTIDE SEQUENCE [LARGE SCALE GENOMIC DNA]</scope>
    <source>
        <strain evidence="1 2">MSt1</strain>
    </source>
</reference>
<name>A0A081NT95_9BACL</name>
<comment type="caution">
    <text evidence="1">The sequence shown here is derived from an EMBL/GenBank/DDBJ whole genome shotgun (WGS) entry which is preliminary data.</text>
</comment>
<evidence type="ECO:0008006" key="3">
    <source>
        <dbReference type="Google" id="ProtNLM"/>
    </source>
</evidence>
<dbReference type="Proteomes" id="UP000028123">
    <property type="component" value="Unassembled WGS sequence"/>
</dbReference>
<gene>
    <name evidence="1" type="ORF">ET33_34435</name>
</gene>
<protein>
    <recommendedName>
        <fullName evidence="3">Knr4/Smi1-like domain-containing protein</fullName>
    </recommendedName>
</protein>
<keyword evidence="2" id="KW-1185">Reference proteome</keyword>
<dbReference type="RefSeq" id="WP_036693832.1">
    <property type="nucleotide sequence ID" value="NZ_FYEP01000008.1"/>
</dbReference>
<sequence>MNTMKIAKLSQVKPNSYMIDFSEAESSLGFQLCSSIKSLYTRVYGCTGKGSLKSLIIMPQNNKWDTWFSFNETECDQNEFFLTMPHASQVVNQFIIKGFLEWTGGNDFGRRMMIGTLLLNIGSIPILINNDTNQVEWIDCDYGHFEIYEENPNGVFADSIDDFLKMFV</sequence>
<dbReference type="OrthoDB" id="1933951at2"/>
<evidence type="ECO:0000313" key="2">
    <source>
        <dbReference type="Proteomes" id="UP000028123"/>
    </source>
</evidence>
<evidence type="ECO:0000313" key="1">
    <source>
        <dbReference type="EMBL" id="KEQ21668.1"/>
    </source>
</evidence>
<dbReference type="eggNOG" id="ENOG5032I17">
    <property type="taxonomic scope" value="Bacteria"/>
</dbReference>
<accession>A0A081NT95</accession>
<organism evidence="1 2">
    <name type="scientific">Paenibacillus tyrfis</name>
    <dbReference type="NCBI Taxonomy" id="1501230"/>
    <lineage>
        <taxon>Bacteria</taxon>
        <taxon>Bacillati</taxon>
        <taxon>Bacillota</taxon>
        <taxon>Bacilli</taxon>
        <taxon>Bacillales</taxon>
        <taxon>Paenibacillaceae</taxon>
        <taxon>Paenibacillus</taxon>
    </lineage>
</organism>
<proteinExistence type="predicted"/>
<dbReference type="AlphaFoldDB" id="A0A081NT95"/>